<sequence length="183" mass="21085">MKGKKRALKGKTEEGDKNHVLKDALEEDGKEHALKDEVEEEDDDDDKKKVLKDETQGELPYATRIEAIRALSAHPMKRRAALIKVAAHRIHRHVLRHDARSNYGDSDNTDIPPCLPSYHTPMTNDLRNYDIQAMEAVCDDVQAVLNRTQWEVEMLTDQMMELEPKSKTKLEIEEKQEDLSAWL</sequence>
<feature type="region of interest" description="Disordered" evidence="1">
    <location>
        <begin position="1"/>
        <end position="54"/>
    </location>
</feature>
<keyword evidence="3" id="KW-1185">Reference proteome</keyword>
<evidence type="ECO:0000313" key="2">
    <source>
        <dbReference type="EMBL" id="KGO63194.1"/>
    </source>
</evidence>
<dbReference type="VEuPathDB" id="FungiDB:PEXP_059380"/>
<comment type="caution">
    <text evidence="2">The sequence shown here is derived from an EMBL/GenBank/DDBJ whole genome shotgun (WGS) entry which is preliminary data.</text>
</comment>
<accession>A0A0A2K5T6</accession>
<organism evidence="2 3">
    <name type="scientific">Penicillium expansum</name>
    <name type="common">Blue mold rot fungus</name>
    <dbReference type="NCBI Taxonomy" id="27334"/>
    <lineage>
        <taxon>Eukaryota</taxon>
        <taxon>Fungi</taxon>
        <taxon>Dikarya</taxon>
        <taxon>Ascomycota</taxon>
        <taxon>Pezizomycotina</taxon>
        <taxon>Eurotiomycetes</taxon>
        <taxon>Eurotiomycetidae</taxon>
        <taxon>Eurotiales</taxon>
        <taxon>Aspergillaceae</taxon>
        <taxon>Penicillium</taxon>
    </lineage>
</organism>
<dbReference type="HOGENOM" id="CLU_1475628_0_0_1"/>
<dbReference type="AlphaFoldDB" id="A0A0A2K5T6"/>
<dbReference type="EMBL" id="JQFZ01000015">
    <property type="protein sequence ID" value="KGO63194.1"/>
    <property type="molecule type" value="Genomic_DNA"/>
</dbReference>
<dbReference type="RefSeq" id="XP_016603675.1">
    <property type="nucleotide sequence ID" value="XM_016741483.1"/>
</dbReference>
<dbReference type="Proteomes" id="UP000030143">
    <property type="component" value="Unassembled WGS sequence"/>
</dbReference>
<reference evidence="2 3" key="1">
    <citation type="journal article" date="2015" name="Mol. Plant Microbe Interact.">
        <title>Genome, transcriptome, and functional analyses of Penicillium expansum provide new insights into secondary metabolism and pathogenicity.</title>
        <authorList>
            <person name="Ballester A.R."/>
            <person name="Marcet-Houben M."/>
            <person name="Levin E."/>
            <person name="Sela N."/>
            <person name="Selma-Lazaro C."/>
            <person name="Carmona L."/>
            <person name="Wisniewski M."/>
            <person name="Droby S."/>
            <person name="Gonzalez-Candelas L."/>
            <person name="Gabaldon T."/>
        </authorList>
    </citation>
    <scope>NUCLEOTIDE SEQUENCE [LARGE SCALE GENOMIC DNA]</scope>
    <source>
        <strain evidence="2 3">MD-8</strain>
    </source>
</reference>
<gene>
    <name evidence="2" type="ORF">PEX2_042080</name>
</gene>
<dbReference type="GeneID" id="27676902"/>
<evidence type="ECO:0000256" key="1">
    <source>
        <dbReference type="SAM" id="MobiDB-lite"/>
    </source>
</evidence>
<name>A0A0A2K5T6_PENEN</name>
<evidence type="ECO:0000313" key="3">
    <source>
        <dbReference type="Proteomes" id="UP000030143"/>
    </source>
</evidence>
<feature type="compositionally biased region" description="Basic and acidic residues" evidence="1">
    <location>
        <begin position="10"/>
        <end position="36"/>
    </location>
</feature>
<protein>
    <submittedName>
        <fullName evidence="2">Uncharacterized protein</fullName>
    </submittedName>
</protein>
<proteinExistence type="predicted"/>